<dbReference type="InterPro" id="IPR051310">
    <property type="entry name" value="MCP_chemotaxis"/>
</dbReference>
<dbReference type="CDD" id="cd06225">
    <property type="entry name" value="HAMP"/>
    <property type="match status" value="1"/>
</dbReference>
<dbReference type="PROSITE" id="PS50885">
    <property type="entry name" value="HAMP"/>
    <property type="match status" value="1"/>
</dbReference>
<evidence type="ECO:0000259" key="8">
    <source>
        <dbReference type="PROSITE" id="PS50885"/>
    </source>
</evidence>
<dbReference type="FunFam" id="1.10.287.950:FF:000001">
    <property type="entry name" value="Methyl-accepting chemotaxis sensory transducer"/>
    <property type="match status" value="1"/>
</dbReference>
<gene>
    <name evidence="9" type="ORF">AZ34_15035</name>
</gene>
<dbReference type="eggNOG" id="COG0840">
    <property type="taxonomic scope" value="Bacteria"/>
</dbReference>
<dbReference type="SMART" id="SM00283">
    <property type="entry name" value="MA"/>
    <property type="match status" value="1"/>
</dbReference>
<evidence type="ECO:0000259" key="7">
    <source>
        <dbReference type="PROSITE" id="PS50111"/>
    </source>
</evidence>
<evidence type="ECO:0000256" key="2">
    <source>
        <dbReference type="ARBA" id="ARBA00022481"/>
    </source>
</evidence>
<comment type="subcellular location">
    <subcellularLocation>
        <location evidence="1">Membrane</location>
    </subcellularLocation>
</comment>
<dbReference type="PANTHER" id="PTHR43531">
    <property type="entry name" value="PROTEIN ICFG"/>
    <property type="match status" value="1"/>
</dbReference>
<feature type="compositionally biased region" description="Low complexity" evidence="5">
    <location>
        <begin position="534"/>
        <end position="556"/>
    </location>
</feature>
<evidence type="ECO:0000256" key="1">
    <source>
        <dbReference type="ARBA" id="ARBA00004370"/>
    </source>
</evidence>
<dbReference type="SMART" id="SM00304">
    <property type="entry name" value="HAMP"/>
    <property type="match status" value="1"/>
</dbReference>
<dbReference type="PANTHER" id="PTHR43531:SF14">
    <property type="entry name" value="METHYL-ACCEPTING CHEMOTAXIS PROTEIN I-RELATED"/>
    <property type="match status" value="1"/>
</dbReference>
<feature type="domain" description="Methyl-accepting transducer" evidence="7">
    <location>
        <begin position="269"/>
        <end position="498"/>
    </location>
</feature>
<dbReference type="AlphaFoldDB" id="A0A016XK58"/>
<evidence type="ECO:0000313" key="10">
    <source>
        <dbReference type="Proteomes" id="UP000023268"/>
    </source>
</evidence>
<dbReference type="RefSeq" id="WP_035609411.1">
    <property type="nucleotide sequence ID" value="NZ_JEMG01000001.1"/>
</dbReference>
<dbReference type="InterPro" id="IPR047347">
    <property type="entry name" value="YvaQ-like_sensor"/>
</dbReference>
<dbReference type="InterPro" id="IPR004089">
    <property type="entry name" value="MCPsignal_dom"/>
</dbReference>
<dbReference type="CDD" id="cd11386">
    <property type="entry name" value="MCP_signal"/>
    <property type="match status" value="1"/>
</dbReference>
<keyword evidence="6" id="KW-0812">Transmembrane</keyword>
<evidence type="ECO:0000256" key="3">
    <source>
        <dbReference type="ARBA" id="ARBA00029447"/>
    </source>
</evidence>
<sequence>MNINNLRVAQKLWLVIMGLLTLILVVGVWGQIAVRSATDRAAQVVAHYESSITTAVRWQGLAELATAMTLSRAKVTDAALRADFEARSIELSKRISPVQEEISKTARSERDKAVLAEIAKLRVTVLANRDQMKKFEEAQDQAGLLAFVESQYRPTQSIYLATIGKYITEQQAQRDEARAELEAQHQRLLMISGVGVLVVLALSVGLIRWLVLSITKPLDSAVSVAQAIAQGDLTQSLKTRRKDEFGLLLQALADMNERLRQLVSKVRAGVESVSNASDEIASGNQDLSARTEQTAANLEETAASIEQLTSTVAQSADTARQANQLVTSAAGSAARGGEVMDQVVQSMQQISESSKKINDIISVIDGIAFQTNILALNAAVEAARAGEQGRGFAVVASEVRSLAGRSADAAKEIKTLIGASVATVATGSTQVEQAGMAMDEIVTNVKRVSDLIGEITSSAEEQRDGIKQVNQAITTLDQMTQQNASLVEESAAAASGLRDQALRLAQVVAVFNVGTGVPMAAQIAARPLASSAAPAPAPALSAQPKPAASRPAATPPRLTSTLASASKPKPVTANGKGDDGDWGVF</sequence>
<keyword evidence="6" id="KW-0472">Membrane</keyword>
<dbReference type="Pfam" id="PF00015">
    <property type="entry name" value="MCPsignal"/>
    <property type="match status" value="1"/>
</dbReference>
<dbReference type="PROSITE" id="PS50111">
    <property type="entry name" value="CHEMOTAXIS_TRANSDUC_2"/>
    <property type="match status" value="1"/>
</dbReference>
<dbReference type="Proteomes" id="UP000023268">
    <property type="component" value="Unassembled WGS sequence"/>
</dbReference>
<comment type="similarity">
    <text evidence="3">Belongs to the methyl-accepting chemotaxis (MCP) protein family.</text>
</comment>
<dbReference type="CDD" id="cd19411">
    <property type="entry name" value="MCP2201-like_sensor"/>
    <property type="match status" value="1"/>
</dbReference>
<evidence type="ECO:0000256" key="4">
    <source>
        <dbReference type="PROSITE-ProRule" id="PRU00284"/>
    </source>
</evidence>
<reference evidence="9 10" key="1">
    <citation type="submission" date="2014-02" db="EMBL/GenBank/DDBJ databases">
        <title>Draft Genome of Hylemonella gracilis isolated from the Niagara River.</title>
        <authorList>
            <person name="Pawlowski D.R."/>
            <person name="Koudelka G.B."/>
        </authorList>
    </citation>
    <scope>NUCLEOTIDE SEQUENCE [LARGE SCALE GENOMIC DNA]</scope>
    <source>
        <strain evidence="9 10">Niagara R</strain>
    </source>
</reference>
<name>A0A016XK58_9BURK</name>
<accession>A0A016XK58</accession>
<dbReference type="InterPro" id="IPR003660">
    <property type="entry name" value="HAMP_dom"/>
</dbReference>
<dbReference type="GO" id="GO:0006935">
    <property type="term" value="P:chemotaxis"/>
    <property type="evidence" value="ECO:0007669"/>
    <property type="project" value="InterPro"/>
</dbReference>
<dbReference type="GO" id="GO:0004888">
    <property type="term" value="F:transmembrane signaling receptor activity"/>
    <property type="evidence" value="ECO:0007669"/>
    <property type="project" value="InterPro"/>
</dbReference>
<feature type="domain" description="HAMP" evidence="8">
    <location>
        <begin position="212"/>
        <end position="264"/>
    </location>
</feature>
<dbReference type="Gene3D" id="1.10.287.950">
    <property type="entry name" value="Methyl-accepting chemotaxis protein"/>
    <property type="match status" value="1"/>
</dbReference>
<evidence type="ECO:0000256" key="6">
    <source>
        <dbReference type="SAM" id="Phobius"/>
    </source>
</evidence>
<evidence type="ECO:0000256" key="5">
    <source>
        <dbReference type="SAM" id="MobiDB-lite"/>
    </source>
</evidence>
<dbReference type="EMBL" id="JEMG01000001">
    <property type="protein sequence ID" value="EYC52236.1"/>
    <property type="molecule type" value="Genomic_DNA"/>
</dbReference>
<protein>
    <submittedName>
        <fullName evidence="9">Chemotaxis protein</fullName>
    </submittedName>
</protein>
<proteinExistence type="inferred from homology"/>
<dbReference type="SUPFAM" id="SSF58104">
    <property type="entry name" value="Methyl-accepting chemotaxis protein (MCP) signaling domain"/>
    <property type="match status" value="1"/>
</dbReference>
<keyword evidence="4" id="KW-0807">Transducer</keyword>
<dbReference type="GO" id="GO:0005886">
    <property type="term" value="C:plasma membrane"/>
    <property type="evidence" value="ECO:0007669"/>
    <property type="project" value="TreeGrafter"/>
</dbReference>
<comment type="caution">
    <text evidence="9">The sequence shown here is derived from an EMBL/GenBank/DDBJ whole genome shotgun (WGS) entry which is preliminary data.</text>
</comment>
<feature type="transmembrane region" description="Helical" evidence="6">
    <location>
        <begin position="12"/>
        <end position="30"/>
    </location>
</feature>
<keyword evidence="6" id="KW-1133">Transmembrane helix</keyword>
<feature type="region of interest" description="Disordered" evidence="5">
    <location>
        <begin position="534"/>
        <end position="585"/>
    </location>
</feature>
<dbReference type="Pfam" id="PF00672">
    <property type="entry name" value="HAMP"/>
    <property type="match status" value="1"/>
</dbReference>
<evidence type="ECO:0000313" key="9">
    <source>
        <dbReference type="EMBL" id="EYC52236.1"/>
    </source>
</evidence>
<dbReference type="GO" id="GO:0007165">
    <property type="term" value="P:signal transduction"/>
    <property type="evidence" value="ECO:0007669"/>
    <property type="project" value="UniProtKB-KW"/>
</dbReference>
<dbReference type="OrthoDB" id="8724552at2"/>
<dbReference type="PRINTS" id="PR00260">
    <property type="entry name" value="CHEMTRNSDUCR"/>
</dbReference>
<dbReference type="STRING" id="1458275.AZ34_15035"/>
<organism evidence="9 10">
    <name type="scientific">Hylemonella gracilis str. Niagara R</name>
    <dbReference type="NCBI Taxonomy" id="1458275"/>
    <lineage>
        <taxon>Bacteria</taxon>
        <taxon>Pseudomonadati</taxon>
        <taxon>Pseudomonadota</taxon>
        <taxon>Betaproteobacteria</taxon>
        <taxon>Burkholderiales</taxon>
        <taxon>Comamonadaceae</taxon>
        <taxon>Hylemonella</taxon>
    </lineage>
</organism>
<keyword evidence="2" id="KW-0488">Methylation</keyword>
<dbReference type="InterPro" id="IPR004090">
    <property type="entry name" value="Chemotax_Me-accpt_rcpt"/>
</dbReference>